<feature type="region of interest" description="Disordered" evidence="1">
    <location>
        <begin position="235"/>
        <end position="270"/>
    </location>
</feature>
<evidence type="ECO:0000313" key="3">
    <source>
        <dbReference type="Proteomes" id="UP000278673"/>
    </source>
</evidence>
<dbReference type="EMBL" id="RFFJ01000016">
    <property type="protein sequence ID" value="RMI44411.1"/>
    <property type="molecule type" value="Genomic_DNA"/>
</dbReference>
<sequence>MQRVLRAAVAWLTETGPARDCGHAALVVLVVVLAKANRQRGRVTSTTVPELAAWLGVSASTVDKALAELRRAGAVETWERRNVEGEVDGLLCRVAVPDGSPRHPLAVLGRAELATLLRSCEALFGPGWTPADRAATPPGLLARHRGKGAPTLRLALLRIYLDTRRDGRLRLCGGRLDGKHGRAAVTVARMIDRAPSGGARVLAELTAAGVLTRTEEAADTGMSGRTVVRFPAAADPRAGRRHLRAVTDQDPGIPGHPGTADSGSGPEVDAAPQVTDVEEADRPEIPGHPGMADLHAVHAPVVDLSGFGAADLVVVPAGGGGGLGAVGGSAQVREGTAGAEATAQAAASAEADALRAEQTKILPAQFRKVRSGQGADVDQVLDVVRPLWAQLTTEGRRVTVTRAVRQLLAAASVDAVQLAVADRYAADRATIRDPYAWLLRRGLRPLDACGTPGCVDGWLASDAPCHGCRADQARAEDRRALRAAIGAQVKAEQPLATPEERRRETDRRTHRHVMKQQAHALAQRPVLPAQRPALAVEALLPVAGPCTSCGTVTPNGRTCGPCTDLRAVQDAADRAADAMAATTADPQEAELLAETARAELLAVVDQALADAEQQDALPEIFGTLARLTAVNHADDTRRRALALLADGTEARAEADHARRIAWTSAWNASPADRRQAAEEAGADAADRAAQWLYDQRTAARARRRAAVVPAQYPDRPGSPAHREMRAALRSTPRRTA</sequence>
<keyword evidence="3" id="KW-1185">Reference proteome</keyword>
<organism evidence="2 3">
    <name type="scientific">Streptomyces triticirhizae</name>
    <dbReference type="NCBI Taxonomy" id="2483353"/>
    <lineage>
        <taxon>Bacteria</taxon>
        <taxon>Bacillati</taxon>
        <taxon>Actinomycetota</taxon>
        <taxon>Actinomycetes</taxon>
        <taxon>Kitasatosporales</taxon>
        <taxon>Streptomycetaceae</taxon>
        <taxon>Streptomyces</taxon>
    </lineage>
</organism>
<name>A0A3M2M4D4_9ACTN</name>
<protein>
    <submittedName>
        <fullName evidence="2">Uncharacterized protein</fullName>
    </submittedName>
</protein>
<dbReference type="RefSeq" id="WP_122182618.1">
    <property type="nucleotide sequence ID" value="NZ_RFFJ01000016.1"/>
</dbReference>
<proteinExistence type="predicted"/>
<gene>
    <name evidence="2" type="ORF">EBN88_05265</name>
</gene>
<evidence type="ECO:0000256" key="1">
    <source>
        <dbReference type="SAM" id="MobiDB-lite"/>
    </source>
</evidence>
<dbReference type="InterPro" id="IPR036388">
    <property type="entry name" value="WH-like_DNA-bd_sf"/>
</dbReference>
<dbReference type="Proteomes" id="UP000278673">
    <property type="component" value="Unassembled WGS sequence"/>
</dbReference>
<feature type="region of interest" description="Disordered" evidence="1">
    <location>
        <begin position="703"/>
        <end position="736"/>
    </location>
</feature>
<dbReference type="InterPro" id="IPR036390">
    <property type="entry name" value="WH_DNA-bd_sf"/>
</dbReference>
<accession>A0A3M2M4D4</accession>
<dbReference type="AlphaFoldDB" id="A0A3M2M4D4"/>
<dbReference type="SUPFAM" id="SSF46785">
    <property type="entry name" value="Winged helix' DNA-binding domain"/>
    <property type="match status" value="1"/>
</dbReference>
<feature type="compositionally biased region" description="Basic and acidic residues" evidence="1">
    <location>
        <begin position="498"/>
        <end position="507"/>
    </location>
</feature>
<evidence type="ECO:0000313" key="2">
    <source>
        <dbReference type="EMBL" id="RMI44411.1"/>
    </source>
</evidence>
<dbReference type="Gene3D" id="1.10.10.10">
    <property type="entry name" value="Winged helix-like DNA-binding domain superfamily/Winged helix DNA-binding domain"/>
    <property type="match status" value="1"/>
</dbReference>
<comment type="caution">
    <text evidence="2">The sequence shown here is derived from an EMBL/GenBank/DDBJ whole genome shotgun (WGS) entry which is preliminary data.</text>
</comment>
<feature type="region of interest" description="Disordered" evidence="1">
    <location>
        <begin position="489"/>
        <end position="509"/>
    </location>
</feature>
<reference evidence="2 3" key="1">
    <citation type="submission" date="2018-10" db="EMBL/GenBank/DDBJ databases">
        <title>Isolation, diversity and antifungal activity of actinobacteria from wheat.</title>
        <authorList>
            <person name="Han C."/>
        </authorList>
    </citation>
    <scope>NUCLEOTIDE SEQUENCE [LARGE SCALE GENOMIC DNA]</scope>
    <source>
        <strain evidence="2 3">NEAU-YY642</strain>
    </source>
</reference>